<reference evidence="2 3" key="1">
    <citation type="submission" date="2015-09" db="EMBL/GenBank/DDBJ databases">
        <title>Genome sequence of Oxobacter pfennigii DSM 3222.</title>
        <authorList>
            <person name="Poehlein A."/>
            <person name="Bengelsdorf F.R."/>
            <person name="Schiel-Bengelsdorf B."/>
            <person name="Duerre P."/>
            <person name="Daniel R."/>
        </authorList>
    </citation>
    <scope>NUCLEOTIDE SEQUENCE [LARGE SCALE GENOMIC DNA]</scope>
    <source>
        <strain evidence="2 3">DSM 3222</strain>
    </source>
</reference>
<dbReference type="STRING" id="36849.OXPF_30300"/>
<dbReference type="Pfam" id="PF03551">
    <property type="entry name" value="PadR"/>
    <property type="match status" value="1"/>
</dbReference>
<dbReference type="OrthoDB" id="1683430at2"/>
<evidence type="ECO:0000313" key="3">
    <source>
        <dbReference type="Proteomes" id="UP000050326"/>
    </source>
</evidence>
<dbReference type="EMBL" id="LKET01000039">
    <property type="protein sequence ID" value="KPU43589.1"/>
    <property type="molecule type" value="Genomic_DNA"/>
</dbReference>
<comment type="caution">
    <text evidence="2">The sequence shown here is derived from an EMBL/GenBank/DDBJ whole genome shotgun (WGS) entry which is preliminary data.</text>
</comment>
<dbReference type="Gene3D" id="1.10.10.10">
    <property type="entry name" value="Winged helix-like DNA-binding domain superfamily/Winged helix DNA-binding domain"/>
    <property type="match status" value="1"/>
</dbReference>
<accession>A0A0P9AE77</accession>
<dbReference type="InterPro" id="IPR036388">
    <property type="entry name" value="WH-like_DNA-bd_sf"/>
</dbReference>
<feature type="domain" description="Transcription regulator PadR N-terminal" evidence="1">
    <location>
        <begin position="52"/>
        <end position="124"/>
    </location>
</feature>
<organism evidence="2 3">
    <name type="scientific">Oxobacter pfennigii</name>
    <dbReference type="NCBI Taxonomy" id="36849"/>
    <lineage>
        <taxon>Bacteria</taxon>
        <taxon>Bacillati</taxon>
        <taxon>Bacillota</taxon>
        <taxon>Clostridia</taxon>
        <taxon>Eubacteriales</taxon>
        <taxon>Clostridiaceae</taxon>
        <taxon>Oxobacter</taxon>
    </lineage>
</organism>
<dbReference type="InterPro" id="IPR005149">
    <property type="entry name" value="Tscrpt_reg_PadR_N"/>
</dbReference>
<keyword evidence="3" id="KW-1185">Reference proteome</keyword>
<dbReference type="PANTHER" id="PTHR43252">
    <property type="entry name" value="TRANSCRIPTIONAL REGULATOR YQJI"/>
    <property type="match status" value="1"/>
</dbReference>
<dbReference type="Proteomes" id="UP000050326">
    <property type="component" value="Unassembled WGS sequence"/>
</dbReference>
<dbReference type="InterPro" id="IPR036390">
    <property type="entry name" value="WH_DNA-bd_sf"/>
</dbReference>
<name>A0A0P9AE77_9CLOT</name>
<dbReference type="RefSeq" id="WP_054876022.1">
    <property type="nucleotide sequence ID" value="NZ_LKET01000039.1"/>
</dbReference>
<dbReference type="SUPFAM" id="SSF46785">
    <property type="entry name" value="Winged helix' DNA-binding domain"/>
    <property type="match status" value="1"/>
</dbReference>
<proteinExistence type="predicted"/>
<evidence type="ECO:0000313" key="2">
    <source>
        <dbReference type="EMBL" id="KPU43589.1"/>
    </source>
</evidence>
<evidence type="ECO:0000259" key="1">
    <source>
        <dbReference type="Pfam" id="PF03551"/>
    </source>
</evidence>
<dbReference type="AlphaFoldDB" id="A0A0P9AE77"/>
<dbReference type="PANTHER" id="PTHR43252:SF2">
    <property type="entry name" value="TRANSCRIPTION REGULATOR, PADR-LIKE FAMILY"/>
    <property type="match status" value="1"/>
</dbReference>
<gene>
    <name evidence="2" type="ORF">OXPF_30300</name>
</gene>
<sequence length="149" mass="17230">MNDKDKVPINWVEEQKKLEEEYKRKLAELKKLRQDNEMIGKILTRGILPTLVLNIVFQQPSNGNEISTRIGDITDGSWQPSTGGIYPILKRYENQGLITGKWDDPDKRVKKIYTITDKGLKELTYQKQALINSLNKTVDVFNNIIKNLK</sequence>
<protein>
    <submittedName>
        <fullName evidence="2">Lineage-specific thermal regulator protein</fullName>
    </submittedName>
</protein>